<dbReference type="InterPro" id="IPR036097">
    <property type="entry name" value="HisK_dim/P_sf"/>
</dbReference>
<feature type="transmembrane region" description="Helical" evidence="7">
    <location>
        <begin position="42"/>
        <end position="63"/>
    </location>
</feature>
<dbReference type="InterPro" id="IPR005467">
    <property type="entry name" value="His_kinase_dom"/>
</dbReference>
<evidence type="ECO:0000313" key="9">
    <source>
        <dbReference type="EMBL" id="BED91974.1"/>
    </source>
</evidence>
<evidence type="ECO:0000256" key="5">
    <source>
        <dbReference type="ARBA" id="ARBA00022777"/>
    </source>
</evidence>
<name>A0AA48I4J1_9FIRM</name>
<evidence type="ECO:0000256" key="4">
    <source>
        <dbReference type="ARBA" id="ARBA00022679"/>
    </source>
</evidence>
<dbReference type="EC" id="2.7.13.3" evidence="2"/>
<dbReference type="EMBL" id="AP027924">
    <property type="protein sequence ID" value="BED91974.1"/>
    <property type="molecule type" value="Genomic_DNA"/>
</dbReference>
<evidence type="ECO:0000256" key="1">
    <source>
        <dbReference type="ARBA" id="ARBA00000085"/>
    </source>
</evidence>
<keyword evidence="4" id="KW-0808">Transferase</keyword>
<dbReference type="GO" id="GO:0000155">
    <property type="term" value="F:phosphorelay sensor kinase activity"/>
    <property type="evidence" value="ECO:0007669"/>
    <property type="project" value="InterPro"/>
</dbReference>
<evidence type="ECO:0000256" key="3">
    <source>
        <dbReference type="ARBA" id="ARBA00022553"/>
    </source>
</evidence>
<evidence type="ECO:0000256" key="6">
    <source>
        <dbReference type="ARBA" id="ARBA00023012"/>
    </source>
</evidence>
<evidence type="ECO:0000256" key="7">
    <source>
        <dbReference type="SAM" id="Phobius"/>
    </source>
</evidence>
<dbReference type="SMART" id="SM00387">
    <property type="entry name" value="HATPase_c"/>
    <property type="match status" value="1"/>
</dbReference>
<dbReference type="FunFam" id="1.10.287.130:FF:000001">
    <property type="entry name" value="Two-component sensor histidine kinase"/>
    <property type="match status" value="1"/>
</dbReference>
<dbReference type="PROSITE" id="PS50109">
    <property type="entry name" value="HIS_KIN"/>
    <property type="match status" value="1"/>
</dbReference>
<dbReference type="Gene3D" id="1.10.287.130">
    <property type="match status" value="1"/>
</dbReference>
<feature type="transmembrane region" description="Helical" evidence="7">
    <location>
        <begin position="7"/>
        <end position="30"/>
    </location>
</feature>
<dbReference type="SUPFAM" id="SSF47384">
    <property type="entry name" value="Homodimeric domain of signal transducing histidine kinase"/>
    <property type="match status" value="1"/>
</dbReference>
<dbReference type="SUPFAM" id="SSF55874">
    <property type="entry name" value="ATPase domain of HSP90 chaperone/DNA topoisomerase II/histidine kinase"/>
    <property type="match status" value="1"/>
</dbReference>
<evidence type="ECO:0000256" key="2">
    <source>
        <dbReference type="ARBA" id="ARBA00012438"/>
    </source>
</evidence>
<organism evidence="9">
    <name type="scientific">Candidatus Improbicoccus pseudotrichonymphae</name>
    <dbReference type="NCBI Taxonomy" id="3033792"/>
    <lineage>
        <taxon>Bacteria</taxon>
        <taxon>Bacillati</taxon>
        <taxon>Bacillota</taxon>
        <taxon>Clostridia</taxon>
        <taxon>Candidatus Improbicoccus</taxon>
    </lineage>
</organism>
<reference evidence="9" key="1">
    <citation type="journal article" date="2023" name="ISME J.">
        <title>Emergence of putative energy parasites within Clostridia revealed by genome analysis of a novel endosymbiotic clade.</title>
        <authorList>
            <person name="Takahashi K."/>
            <person name="Kuwahara H."/>
            <person name="Horikawa Y."/>
            <person name="Izawa K."/>
            <person name="Kato D."/>
            <person name="Inagaki T."/>
            <person name="Yuki M."/>
            <person name="Ohkuma M."/>
            <person name="Hongoh Y."/>
        </authorList>
    </citation>
    <scope>NUCLEOTIDE SEQUENCE</scope>
    <source>
        <strain evidence="9">CfP3-15</strain>
    </source>
</reference>
<comment type="catalytic activity">
    <reaction evidence="1">
        <text>ATP + protein L-histidine = ADP + protein N-phospho-L-histidine.</text>
        <dbReference type="EC" id="2.7.13.3"/>
    </reaction>
</comment>
<dbReference type="KEGG" id="ips:CfP315_0533"/>
<dbReference type="SMART" id="SM00388">
    <property type="entry name" value="HisKA"/>
    <property type="match status" value="1"/>
</dbReference>
<sequence length="348" mass="39299">MKKLIKSWLICTVKLSSVLFLSMIILIFPLNIFNILNLESSAILIVLSMIIFSVFIFFGKIFVEKIVKNLDKISEIIGIISKDILSKNENEDDFNSENEIDYLLDKIGEIAFKIKSSECSKNDFISSMSHELRTPLTAIKGWAETMKTGNTIDFSTLKRGLEVIIKETERLATIVEELINFSGLKSGRIKMNMEKIDLMAEINEAVFIFKERAAIENKTLIYDDKTYSVTEVYGDKNRLKQVFINIIDNAVKYTQKNGIINVKAEDKEDENKIVVKILDNGCGISEKDIPNVKQKFYKANFSHKGSGIGLAIADEIIMCHGGVLEIFSKENKGTEVVVSIPKFVNQPV</sequence>
<dbReference type="Gene3D" id="3.30.565.10">
    <property type="entry name" value="Histidine kinase-like ATPase, C-terminal domain"/>
    <property type="match status" value="1"/>
</dbReference>
<accession>A0AA48I4J1</accession>
<dbReference type="PRINTS" id="PR00344">
    <property type="entry name" value="BCTRLSENSOR"/>
</dbReference>
<dbReference type="Proteomes" id="UP001337580">
    <property type="component" value="Chromosome"/>
</dbReference>
<protein>
    <recommendedName>
        <fullName evidence="2">histidine kinase</fullName>
        <ecNumber evidence="2">2.7.13.3</ecNumber>
    </recommendedName>
</protein>
<gene>
    <name evidence="9" type="ORF">CfP315_0533</name>
</gene>
<keyword evidence="7" id="KW-0472">Membrane</keyword>
<dbReference type="InterPro" id="IPR004358">
    <property type="entry name" value="Sig_transdc_His_kin-like_C"/>
</dbReference>
<dbReference type="InterPro" id="IPR003661">
    <property type="entry name" value="HisK_dim/P_dom"/>
</dbReference>
<dbReference type="Pfam" id="PF02518">
    <property type="entry name" value="HATPase_c"/>
    <property type="match status" value="1"/>
</dbReference>
<feature type="domain" description="Histidine kinase" evidence="8">
    <location>
        <begin position="127"/>
        <end position="344"/>
    </location>
</feature>
<keyword evidence="5" id="KW-0418">Kinase</keyword>
<dbReference type="Pfam" id="PF00512">
    <property type="entry name" value="HisKA"/>
    <property type="match status" value="1"/>
</dbReference>
<dbReference type="PANTHER" id="PTHR43547:SF2">
    <property type="entry name" value="HYBRID SIGNAL TRANSDUCTION HISTIDINE KINASE C"/>
    <property type="match status" value="1"/>
</dbReference>
<keyword evidence="7" id="KW-0812">Transmembrane</keyword>
<dbReference type="InterPro" id="IPR003594">
    <property type="entry name" value="HATPase_dom"/>
</dbReference>
<dbReference type="AlphaFoldDB" id="A0AA48I4J1"/>
<dbReference type="PANTHER" id="PTHR43547">
    <property type="entry name" value="TWO-COMPONENT HISTIDINE KINASE"/>
    <property type="match status" value="1"/>
</dbReference>
<dbReference type="CDD" id="cd00082">
    <property type="entry name" value="HisKA"/>
    <property type="match status" value="1"/>
</dbReference>
<keyword evidence="7" id="KW-1133">Transmembrane helix</keyword>
<keyword evidence="6" id="KW-0902">Two-component regulatory system</keyword>
<keyword evidence="3" id="KW-0597">Phosphoprotein</keyword>
<evidence type="ECO:0000259" key="8">
    <source>
        <dbReference type="PROSITE" id="PS50109"/>
    </source>
</evidence>
<dbReference type="InterPro" id="IPR036890">
    <property type="entry name" value="HATPase_C_sf"/>
</dbReference>
<proteinExistence type="predicted"/>